<feature type="disulfide bond" evidence="7">
    <location>
        <begin position="136"/>
        <end position="145"/>
    </location>
</feature>
<evidence type="ECO:0000313" key="12">
    <source>
        <dbReference type="RefSeq" id="XP_031563983.1"/>
    </source>
</evidence>
<evidence type="ECO:0000256" key="4">
    <source>
        <dbReference type="ARBA" id="ARBA00022737"/>
    </source>
</evidence>
<feature type="domain" description="EGF-like" evidence="9">
    <location>
        <begin position="111"/>
        <end position="146"/>
    </location>
</feature>
<dbReference type="PROSITE" id="PS00022">
    <property type="entry name" value="EGF_1"/>
    <property type="match status" value="3"/>
</dbReference>
<evidence type="ECO:0000256" key="3">
    <source>
        <dbReference type="ARBA" id="ARBA00022729"/>
    </source>
</evidence>
<feature type="disulfide bond" evidence="7">
    <location>
        <begin position="212"/>
        <end position="221"/>
    </location>
</feature>
<feature type="disulfide bond" evidence="7">
    <location>
        <begin position="174"/>
        <end position="183"/>
    </location>
</feature>
<dbReference type="InterPro" id="IPR051022">
    <property type="entry name" value="Notch_Cell-Fate_Det"/>
</dbReference>
<dbReference type="InterPro" id="IPR000742">
    <property type="entry name" value="EGF"/>
</dbReference>
<dbReference type="GO" id="GO:0005509">
    <property type="term" value="F:calcium ion binding"/>
    <property type="evidence" value="ECO:0007669"/>
    <property type="project" value="InterPro"/>
</dbReference>
<dbReference type="PROSITE" id="PS01187">
    <property type="entry name" value="EGF_CA"/>
    <property type="match status" value="1"/>
</dbReference>
<dbReference type="Gene3D" id="2.10.25.10">
    <property type="entry name" value="Laminin"/>
    <property type="match status" value="3"/>
</dbReference>
<organism evidence="11 12">
    <name type="scientific">Actinia tenebrosa</name>
    <name type="common">Australian red waratah sea anemone</name>
    <dbReference type="NCBI Taxonomy" id="6105"/>
    <lineage>
        <taxon>Eukaryota</taxon>
        <taxon>Metazoa</taxon>
        <taxon>Cnidaria</taxon>
        <taxon>Anthozoa</taxon>
        <taxon>Hexacorallia</taxon>
        <taxon>Actiniaria</taxon>
        <taxon>Actiniidae</taxon>
        <taxon>Actinia</taxon>
    </lineage>
</organism>
<feature type="domain" description="EGF-like" evidence="9">
    <location>
        <begin position="224"/>
        <end position="262"/>
    </location>
</feature>
<evidence type="ECO:0000256" key="1">
    <source>
        <dbReference type="ARBA" id="ARBA00006373"/>
    </source>
</evidence>
<evidence type="ECO:0000256" key="8">
    <source>
        <dbReference type="SAM" id="SignalP"/>
    </source>
</evidence>
<dbReference type="CDD" id="cd00054">
    <property type="entry name" value="EGF_CA"/>
    <property type="match status" value="2"/>
</dbReference>
<keyword evidence="5 7" id="KW-1015">Disulfide bond</keyword>
<dbReference type="InParanoid" id="A0A6P8I7K7"/>
<dbReference type="PROSITE" id="PS50948">
    <property type="entry name" value="PAN"/>
    <property type="match status" value="1"/>
</dbReference>
<dbReference type="AlphaFoldDB" id="A0A6P8I7K7"/>
<dbReference type="InterPro" id="IPR009030">
    <property type="entry name" value="Growth_fac_rcpt_cys_sf"/>
</dbReference>
<dbReference type="InterPro" id="IPR003609">
    <property type="entry name" value="Pan_app"/>
</dbReference>
<dbReference type="Pfam" id="PF12661">
    <property type="entry name" value="hEGF"/>
    <property type="match status" value="1"/>
</dbReference>
<keyword evidence="4" id="KW-0677">Repeat</keyword>
<dbReference type="InterPro" id="IPR018097">
    <property type="entry name" value="EGF_Ca-bd_CS"/>
</dbReference>
<keyword evidence="2 7" id="KW-0245">EGF-like domain</keyword>
<dbReference type="PANTHER" id="PTHR24049">
    <property type="entry name" value="CRUMBS FAMILY MEMBER"/>
    <property type="match status" value="1"/>
</dbReference>
<evidence type="ECO:0000256" key="2">
    <source>
        <dbReference type="ARBA" id="ARBA00022536"/>
    </source>
</evidence>
<feature type="disulfide bond" evidence="7">
    <location>
        <begin position="117"/>
        <end position="134"/>
    </location>
</feature>
<dbReference type="PROSITE" id="PS50026">
    <property type="entry name" value="EGF_3"/>
    <property type="match status" value="4"/>
</dbReference>
<accession>A0A6P8I7K7</accession>
<protein>
    <submittedName>
        <fullName evidence="12">Delta-like protein D isoform X1</fullName>
    </submittedName>
</protein>
<reference evidence="12" key="1">
    <citation type="submission" date="2025-08" db="UniProtKB">
        <authorList>
            <consortium name="RefSeq"/>
        </authorList>
    </citation>
    <scope>IDENTIFICATION</scope>
    <source>
        <tissue evidence="12">Tentacle</tissue>
    </source>
</reference>
<dbReference type="OrthoDB" id="5989402at2759"/>
<feature type="domain" description="Apple" evidence="10">
    <location>
        <begin position="30"/>
        <end position="115"/>
    </location>
</feature>
<keyword evidence="6" id="KW-0325">Glycoprotein</keyword>
<gene>
    <name evidence="12" type="primary">LOC116299465</name>
</gene>
<name>A0A6P8I7K7_ACTTE</name>
<dbReference type="Proteomes" id="UP000515163">
    <property type="component" value="Unplaced"/>
</dbReference>
<keyword evidence="11" id="KW-1185">Reference proteome</keyword>
<dbReference type="SMART" id="SM00181">
    <property type="entry name" value="EGF"/>
    <property type="match status" value="4"/>
</dbReference>
<dbReference type="RefSeq" id="XP_031563983.1">
    <property type="nucleotide sequence ID" value="XM_031708123.1"/>
</dbReference>
<dbReference type="InterPro" id="IPR013032">
    <property type="entry name" value="EGF-like_CS"/>
</dbReference>
<dbReference type="PROSITE" id="PS01186">
    <property type="entry name" value="EGF_2"/>
    <property type="match status" value="2"/>
</dbReference>
<dbReference type="SUPFAM" id="SSF57196">
    <property type="entry name" value="EGF/Laminin"/>
    <property type="match status" value="1"/>
</dbReference>
<dbReference type="KEGG" id="aten:116299465"/>
<dbReference type="FunFam" id="2.10.25.10:FF:000004">
    <property type="entry name" value="Neurogenic locus notch 1"/>
    <property type="match status" value="1"/>
</dbReference>
<dbReference type="PRINTS" id="PR00010">
    <property type="entry name" value="EGFBLOOD"/>
</dbReference>
<dbReference type="InterPro" id="IPR001881">
    <property type="entry name" value="EGF-like_Ca-bd_dom"/>
</dbReference>
<sequence length="266" mass="29450">MKSSWLLCCYSFLAILNTSRNFIVIAADGCKEMDFKVTLQGKTLANHVFKTVRATNDAHCESQCFLDDRCISYGFGTSASGENYRCELSDSDHFMHPDDIVDRPGVIYRSAQNTCTCKGKQYCKYDFITNTGLCLCYPGFTGTNCDININECSSIPCQNSGSCVDKVNGYECKCLAGTSGVNCETNFDDCSPNPCRNLGSCSDKINDFECSCILGFGGKTCNLDIRYCENNPNPCRDGASCISMLLYFKCQCPNGLTYEYDDQQCE</sequence>
<proteinExistence type="inferred from homology"/>
<comment type="caution">
    <text evidence="7">Lacks conserved residue(s) required for the propagation of feature annotation.</text>
</comment>
<comment type="similarity">
    <text evidence="1">Belongs to the EGF domain peptide family.</text>
</comment>
<dbReference type="SUPFAM" id="SSF57184">
    <property type="entry name" value="Growth factor receptor domain"/>
    <property type="match status" value="1"/>
</dbReference>
<dbReference type="FunFam" id="2.10.25.10:FF:000007">
    <property type="entry name" value="Delta-like protein"/>
    <property type="match status" value="1"/>
</dbReference>
<dbReference type="SMART" id="SM00179">
    <property type="entry name" value="EGF_CA"/>
    <property type="match status" value="3"/>
</dbReference>
<feature type="domain" description="EGF-like" evidence="9">
    <location>
        <begin position="148"/>
        <end position="184"/>
    </location>
</feature>
<dbReference type="PROSITE" id="PS00010">
    <property type="entry name" value="ASX_HYDROXYL"/>
    <property type="match status" value="2"/>
</dbReference>
<dbReference type="Pfam" id="PF00008">
    <property type="entry name" value="EGF"/>
    <property type="match status" value="2"/>
</dbReference>
<evidence type="ECO:0000259" key="9">
    <source>
        <dbReference type="PROSITE" id="PS50026"/>
    </source>
</evidence>
<evidence type="ECO:0000313" key="11">
    <source>
        <dbReference type="Proteomes" id="UP000515163"/>
    </source>
</evidence>
<evidence type="ECO:0000259" key="10">
    <source>
        <dbReference type="PROSITE" id="PS50948"/>
    </source>
</evidence>
<feature type="signal peptide" evidence="8">
    <location>
        <begin position="1"/>
        <end position="21"/>
    </location>
</feature>
<dbReference type="GeneID" id="116299465"/>
<evidence type="ECO:0000256" key="6">
    <source>
        <dbReference type="ARBA" id="ARBA00023180"/>
    </source>
</evidence>
<feature type="chain" id="PRO_5028294544" evidence="8">
    <location>
        <begin position="22"/>
        <end position="266"/>
    </location>
</feature>
<keyword evidence="3 8" id="KW-0732">Signal</keyword>
<dbReference type="InterPro" id="IPR000152">
    <property type="entry name" value="EGF-type_Asp/Asn_hydroxyl_site"/>
</dbReference>
<evidence type="ECO:0000256" key="7">
    <source>
        <dbReference type="PROSITE-ProRule" id="PRU00076"/>
    </source>
</evidence>
<feature type="domain" description="EGF-like" evidence="9">
    <location>
        <begin position="186"/>
        <end position="222"/>
    </location>
</feature>
<evidence type="ECO:0000256" key="5">
    <source>
        <dbReference type="ARBA" id="ARBA00023157"/>
    </source>
</evidence>